<dbReference type="Proteomes" id="UP000054359">
    <property type="component" value="Unassembled WGS sequence"/>
</dbReference>
<evidence type="ECO:0008006" key="3">
    <source>
        <dbReference type="Google" id="ProtNLM"/>
    </source>
</evidence>
<name>A0A087T6W0_STEMI</name>
<accession>A0A087T6W0</accession>
<evidence type="ECO:0000313" key="1">
    <source>
        <dbReference type="EMBL" id="KFM60849.1"/>
    </source>
</evidence>
<dbReference type="OrthoDB" id="6495556at2759"/>
<reference evidence="1 2" key="1">
    <citation type="submission" date="2013-11" db="EMBL/GenBank/DDBJ databases">
        <title>Genome sequencing of Stegodyphus mimosarum.</title>
        <authorList>
            <person name="Bechsgaard J."/>
        </authorList>
    </citation>
    <scope>NUCLEOTIDE SEQUENCE [LARGE SCALE GENOMIC DNA]</scope>
</reference>
<feature type="non-terminal residue" evidence="1">
    <location>
        <position position="77"/>
    </location>
</feature>
<organism evidence="1 2">
    <name type="scientific">Stegodyphus mimosarum</name>
    <name type="common">African social velvet spider</name>
    <dbReference type="NCBI Taxonomy" id="407821"/>
    <lineage>
        <taxon>Eukaryota</taxon>
        <taxon>Metazoa</taxon>
        <taxon>Ecdysozoa</taxon>
        <taxon>Arthropoda</taxon>
        <taxon>Chelicerata</taxon>
        <taxon>Arachnida</taxon>
        <taxon>Araneae</taxon>
        <taxon>Araneomorphae</taxon>
        <taxon>Entelegynae</taxon>
        <taxon>Eresoidea</taxon>
        <taxon>Eresidae</taxon>
        <taxon>Stegodyphus</taxon>
    </lineage>
</organism>
<keyword evidence="2" id="KW-1185">Reference proteome</keyword>
<dbReference type="EMBL" id="KK113708">
    <property type="protein sequence ID" value="KFM60849.1"/>
    <property type="molecule type" value="Genomic_DNA"/>
</dbReference>
<dbReference type="AlphaFoldDB" id="A0A087T6W0"/>
<gene>
    <name evidence="1" type="ORF">X975_02756</name>
</gene>
<evidence type="ECO:0000313" key="2">
    <source>
        <dbReference type="Proteomes" id="UP000054359"/>
    </source>
</evidence>
<sequence>MFSGTKIAQKYACAPTKTSSIVNEIACDAQSKTIAALQNSAFSVSIDGSNDSDWKLYPIVVTYFCDVSNEMKTRLLR</sequence>
<protein>
    <recommendedName>
        <fullName evidence="3">DUF4371 domain-containing protein</fullName>
    </recommendedName>
</protein>
<proteinExistence type="predicted"/>